<feature type="domain" description="Adhesin isopeptide-forming adherence" evidence="5">
    <location>
        <begin position="1359"/>
        <end position="1510"/>
    </location>
</feature>
<protein>
    <submittedName>
        <fullName evidence="7">LPXTG cell wall anchor domain-containing protein</fullName>
    </submittedName>
</protein>
<dbReference type="Gene3D" id="2.60.530.10">
    <property type="entry name" value="Major cell-surface adhesin PAc"/>
    <property type="match status" value="1"/>
</dbReference>
<feature type="domain" description="Cell surface antigen C-terminal" evidence="4">
    <location>
        <begin position="1514"/>
        <end position="1672"/>
    </location>
</feature>
<keyword evidence="3" id="KW-1133">Transmembrane helix</keyword>
<evidence type="ECO:0000256" key="3">
    <source>
        <dbReference type="SAM" id="Phobius"/>
    </source>
</evidence>
<dbReference type="EMBL" id="JBCLUF010000003">
    <property type="protein sequence ID" value="MEY8661520.1"/>
    <property type="molecule type" value="Genomic_DNA"/>
</dbReference>
<name>A0ABV4DM22_9LACO</name>
<gene>
    <name evidence="7" type="ORF">AALT52_01225</name>
</gene>
<dbReference type="InterPro" id="IPR032300">
    <property type="entry name" value="Antigen_C"/>
</dbReference>
<dbReference type="Proteomes" id="UP001565236">
    <property type="component" value="Unassembled WGS sequence"/>
</dbReference>
<dbReference type="RefSeq" id="WP_369940276.1">
    <property type="nucleotide sequence ID" value="NZ_JBCLUF010000003.1"/>
</dbReference>
<dbReference type="InterPro" id="IPR041324">
    <property type="entry name" value="AgI/II_N"/>
</dbReference>
<keyword evidence="8" id="KW-1185">Reference proteome</keyword>
<dbReference type="NCBIfam" id="TIGR04228">
    <property type="entry name" value="isopep_sspB_C2"/>
    <property type="match status" value="2"/>
</dbReference>
<keyword evidence="1" id="KW-0175">Coiled coil</keyword>
<dbReference type="Gene3D" id="2.60.40.740">
    <property type="match status" value="6"/>
</dbReference>
<evidence type="ECO:0000313" key="8">
    <source>
        <dbReference type="Proteomes" id="UP001565236"/>
    </source>
</evidence>
<keyword evidence="3" id="KW-0812">Transmembrane</keyword>
<dbReference type="Pfam" id="PF16364">
    <property type="entry name" value="Antigen_C"/>
    <property type="match status" value="2"/>
</dbReference>
<feature type="compositionally biased region" description="Basic and acidic residues" evidence="2">
    <location>
        <begin position="1680"/>
        <end position="1733"/>
    </location>
</feature>
<dbReference type="Pfam" id="PF18652">
    <property type="entry name" value="Adhesin_P1_N"/>
    <property type="match status" value="1"/>
</dbReference>
<evidence type="ECO:0000259" key="5">
    <source>
        <dbReference type="Pfam" id="PF17998"/>
    </source>
</evidence>
<organism evidence="7 8">
    <name type="scientific">Ligilactobacillus faecis</name>
    <dbReference type="NCBI Taxonomy" id="762833"/>
    <lineage>
        <taxon>Bacteria</taxon>
        <taxon>Bacillati</taxon>
        <taxon>Bacillota</taxon>
        <taxon>Bacilli</taxon>
        <taxon>Lactobacillales</taxon>
        <taxon>Lactobacillaceae</taxon>
        <taxon>Ligilactobacillus</taxon>
    </lineage>
</organism>
<feature type="coiled-coil region" evidence="1">
    <location>
        <begin position="111"/>
        <end position="170"/>
    </location>
</feature>
<feature type="transmembrane region" description="Helical" evidence="3">
    <location>
        <begin position="1775"/>
        <end position="1792"/>
    </location>
</feature>
<dbReference type="InterPro" id="IPR036234">
    <property type="entry name" value="SA_I/II_PAC_V_sf"/>
</dbReference>
<feature type="compositionally biased region" description="Polar residues" evidence="2">
    <location>
        <begin position="1734"/>
        <end position="1745"/>
    </location>
</feature>
<dbReference type="InterPro" id="IPR026345">
    <property type="entry name" value="Adh_isopep-form_adh_dom"/>
</dbReference>
<feature type="coiled-coil region" evidence="1">
    <location>
        <begin position="329"/>
        <end position="381"/>
    </location>
</feature>
<feature type="domain" description="Adhesin isopeptide-forming adherence" evidence="5">
    <location>
        <begin position="741"/>
        <end position="883"/>
    </location>
</feature>
<evidence type="ECO:0000313" key="7">
    <source>
        <dbReference type="EMBL" id="MEY8661520.1"/>
    </source>
</evidence>
<feature type="region of interest" description="Disordered" evidence="2">
    <location>
        <begin position="1668"/>
        <end position="1774"/>
    </location>
</feature>
<feature type="domain" description="Cell surface antigen C-terminal" evidence="4">
    <location>
        <begin position="1038"/>
        <end position="1195"/>
    </location>
</feature>
<feature type="domain" description="Adhesin isopeptide-forming adherence" evidence="5">
    <location>
        <begin position="895"/>
        <end position="1032"/>
    </location>
</feature>
<feature type="region of interest" description="Disordered" evidence="2">
    <location>
        <begin position="36"/>
        <end position="69"/>
    </location>
</feature>
<proteinExistence type="predicted"/>
<accession>A0ABV4DM22</accession>
<dbReference type="Pfam" id="PF17998">
    <property type="entry name" value="AgI_II_C2"/>
    <property type="match status" value="3"/>
</dbReference>
<sequence>MEKVISRKKTKEIRLSKKTTGVIAGIATFGALVASSKTAHADNTQEDVSSTVATSNEQTKSTPDNSGIEVSVDHSDLDNSINNAKNAGVTVTEEPQTETQVVDSSKAQETHDQIVADYKQQQQNIDDATNKQIEKNNSFNEKVQDAQITNQEAEQQINQAVENAKNAGLVVTHNEQSDQITSTNIDNYENAKADVKKANEDTLSSLNTATAEYNANKAVESVQNDTSVINEAVKNAQNVLGNDKVNKTAPVNYGEVTINNASNLSEKIKKDYLDQASTINQTVQTYQDAVNAAGSINRKELDDAVKNAQSVLGNDHVKQEQTLEKVSTMENTSSAVDEANRDYQDQADRINKAVSDYQKEYSDYERQMNEYRSKLNSSQISSNDILQRLTLGDEPDAVATIDSVSSNVDLSTDLSVDEADKFTAGNHAGYTQHNIAVIAKNSGANLDGDIIKVTYSNLQNSYYGDRKISKIIATYKDAENNTAPGGAGGSQKTYLLIWSNPANAFWYGNSKKVRVAYDYYDENNNRISLENEADGGGAWITVGSLNSGGNRTEGVRLLSEGRAYGFLNSPVEAHGKWLYSDYANDNSDADVISASGKGLSTLINSENEKWDGTLSSPLAYLGAGVFNVTGDTLELEYTTERSDSTKNDGNVTWATISTTIVKDDSGIKIPSKPEINYHFNSVTVEKPSVEYHDAIVELKPRDGEINYSYKKLAVEKPVAETANYKYHSYKVVGTSTKSASQVTNGSDKNIAEKTVTRGDIVTYTIETTPLPADRIEEQTSYKVVDKLPKGEIFKDFRVYDASGKGITSDFISNYDSKTNTVTIVTKDGAEIVAEMNNNKHQQFLMPKVIIDTTVTEDGAKLENTAETYLNEVKTSTNTTVNNVSKPSPEKTQFVNGQEANEKSLIANDVIEYKISWDLSTLTNASLSDDQIKKGMTLFDDYDPHTTAIKDSLVVVDTSGNSISDLSVDWDDQNTSLLISVNDVQAFLDKYAGQKLTVSFNAKVVTEFEGDVNNQAAQNDFGNTYKTNIVTAKVSRPTPEKDVVANVGDANSLNNSDVKLGDYLTYKLKSKKLPANRATNVDSWAQKDIIDTVHDSVTGLWVTFIDQDLVKSDGSIISAGTDISDLMEFVYKDGVVKVSPRDEFKALINSDANRSHELSYTTYFGVKRIASGFVYNSFDDALNQVSDESNEVWTFTYTPVDPKSHKKVTVGTTEDVNASDDNNVKVLKGETLSFILSADDLPEYHEDISNIQFDESFDSDLAYTGYKALIKNDAGSYVDVSGLFTEIINGQNVKWVAKDELFKLLNVGEKNENQAAFPIIIAYTKVLNDNTDITNEYQLTVNGKVVTSNKTNNPVPGVEPSKEVLNKSDEDINDTNVMVGDSLYYKLTWDLSQLDSIKISDELINKEYSLNDDYDETKIDINKASLSVKDSSNNDVTNLFNVEWDDNAGKFKVTFKDGNRALIDKYEGQKLFVSFIGTPKSGLDDGTEIINTGKQINAGNEYNTQTVKNYVHNPKPVKDIVDNVGSQKSLDNTAIKLGEVKRYKLTSSIRPANYKEKTEQWKLVDKLDPIDQYTGLTEVYSKTDIFDSKGNVIPAGTNITKYFTENFNSQTNTVTIEATEEFKNMLDEYNKGNEIQFDAFIEVKRIDTGVAVNKFTEFFNNVETQSNVVKTPTEVPEIPEEPEKPEVPEVPEEPEKPEVPETPEEPEKPEVPETPEEPEKPEVPETPEEPEKPAESTQVIYRTPNSEVIIPTPIQSNVKEPETELPKLGNSNDSNSVSFVGIILTVFGMLGLARKRKYQGE</sequence>
<feature type="compositionally biased region" description="Polar residues" evidence="2">
    <location>
        <begin position="36"/>
        <end position="65"/>
    </location>
</feature>
<evidence type="ECO:0000256" key="1">
    <source>
        <dbReference type="SAM" id="Coils"/>
    </source>
</evidence>
<feature type="domain" description="Antigen I/II N-terminal" evidence="6">
    <location>
        <begin position="64"/>
        <end position="156"/>
    </location>
</feature>
<evidence type="ECO:0000259" key="6">
    <source>
        <dbReference type="Pfam" id="PF18652"/>
    </source>
</evidence>
<dbReference type="SUPFAM" id="SSF74914">
    <property type="entry name" value="V-region of surface antigen I/II (SA I/II, PAC)"/>
    <property type="match status" value="1"/>
</dbReference>
<comment type="caution">
    <text evidence="7">The sequence shown here is derived from an EMBL/GenBank/DDBJ whole genome shotgun (WGS) entry which is preliminary data.</text>
</comment>
<reference evidence="7 8" key="1">
    <citation type="submission" date="2024-03" db="EMBL/GenBank/DDBJ databases">
        <title>Mouse gut bacterial collection (mGBC) of GemPharmatech.</title>
        <authorList>
            <person name="He Y."/>
            <person name="Dong L."/>
            <person name="Wu D."/>
            <person name="Gao X."/>
            <person name="Lin Z."/>
        </authorList>
    </citation>
    <scope>NUCLEOTIDE SEQUENCE [LARGE SCALE GENOMIC DNA]</scope>
    <source>
        <strain evidence="7 8">15-30</strain>
    </source>
</reference>
<keyword evidence="3" id="KW-0472">Membrane</keyword>
<evidence type="ECO:0000256" key="2">
    <source>
        <dbReference type="SAM" id="MobiDB-lite"/>
    </source>
</evidence>
<evidence type="ECO:0000259" key="4">
    <source>
        <dbReference type="Pfam" id="PF16364"/>
    </source>
</evidence>